<dbReference type="SMART" id="SM00034">
    <property type="entry name" value="CLECT"/>
    <property type="match status" value="1"/>
</dbReference>
<dbReference type="InterPro" id="IPR016187">
    <property type="entry name" value="CTDL_fold"/>
</dbReference>
<dbReference type="PROSITE" id="PS50041">
    <property type="entry name" value="C_TYPE_LECTIN_2"/>
    <property type="match status" value="1"/>
</dbReference>
<evidence type="ECO:0000313" key="2">
    <source>
        <dbReference type="EMBL" id="KAH3775341.1"/>
    </source>
</evidence>
<reference evidence="2" key="1">
    <citation type="journal article" date="2019" name="bioRxiv">
        <title>The Genome of the Zebra Mussel, Dreissena polymorpha: A Resource for Invasive Species Research.</title>
        <authorList>
            <person name="McCartney M.A."/>
            <person name="Auch B."/>
            <person name="Kono T."/>
            <person name="Mallez S."/>
            <person name="Zhang Y."/>
            <person name="Obille A."/>
            <person name="Becker A."/>
            <person name="Abrahante J.E."/>
            <person name="Garbe J."/>
            <person name="Badalamenti J.P."/>
            <person name="Herman A."/>
            <person name="Mangelson H."/>
            <person name="Liachko I."/>
            <person name="Sullivan S."/>
            <person name="Sone E.D."/>
            <person name="Koren S."/>
            <person name="Silverstein K.A.T."/>
            <person name="Beckman K.B."/>
            <person name="Gohl D.M."/>
        </authorList>
    </citation>
    <scope>NUCLEOTIDE SEQUENCE</scope>
    <source>
        <strain evidence="2">Duluth1</strain>
        <tissue evidence="2">Whole animal</tissue>
    </source>
</reference>
<evidence type="ECO:0000313" key="3">
    <source>
        <dbReference type="Proteomes" id="UP000828390"/>
    </source>
</evidence>
<organism evidence="2 3">
    <name type="scientific">Dreissena polymorpha</name>
    <name type="common">Zebra mussel</name>
    <name type="synonym">Mytilus polymorpha</name>
    <dbReference type="NCBI Taxonomy" id="45954"/>
    <lineage>
        <taxon>Eukaryota</taxon>
        <taxon>Metazoa</taxon>
        <taxon>Spiralia</taxon>
        <taxon>Lophotrochozoa</taxon>
        <taxon>Mollusca</taxon>
        <taxon>Bivalvia</taxon>
        <taxon>Autobranchia</taxon>
        <taxon>Heteroconchia</taxon>
        <taxon>Euheterodonta</taxon>
        <taxon>Imparidentia</taxon>
        <taxon>Neoheterodontei</taxon>
        <taxon>Myida</taxon>
        <taxon>Dreissenoidea</taxon>
        <taxon>Dreissenidae</taxon>
        <taxon>Dreissena</taxon>
    </lineage>
</organism>
<dbReference type="SUPFAM" id="SSF56436">
    <property type="entry name" value="C-type lectin-like"/>
    <property type="match status" value="1"/>
</dbReference>
<gene>
    <name evidence="2" type="ORF">DPMN_176742</name>
</gene>
<accession>A0A9D4IH69</accession>
<name>A0A9D4IH69_DREPO</name>
<dbReference type="PANTHER" id="PTHR22803">
    <property type="entry name" value="MANNOSE, PHOSPHOLIPASE, LECTIN RECEPTOR RELATED"/>
    <property type="match status" value="1"/>
</dbReference>
<comment type="caution">
    <text evidence="2">The sequence shown here is derived from an EMBL/GenBank/DDBJ whole genome shotgun (WGS) entry which is preliminary data.</text>
</comment>
<dbReference type="EMBL" id="JAIWYP010000009">
    <property type="protein sequence ID" value="KAH3775341.1"/>
    <property type="molecule type" value="Genomic_DNA"/>
</dbReference>
<feature type="domain" description="C-type lectin" evidence="1">
    <location>
        <begin position="71"/>
        <end position="190"/>
    </location>
</feature>
<keyword evidence="3" id="KW-1185">Reference proteome</keyword>
<dbReference type="InterPro" id="IPR001304">
    <property type="entry name" value="C-type_lectin-like"/>
</dbReference>
<dbReference type="InterPro" id="IPR050111">
    <property type="entry name" value="C-type_lectin/snaclec_domain"/>
</dbReference>
<reference evidence="2" key="2">
    <citation type="submission" date="2020-11" db="EMBL/GenBank/DDBJ databases">
        <authorList>
            <person name="McCartney M.A."/>
            <person name="Auch B."/>
            <person name="Kono T."/>
            <person name="Mallez S."/>
            <person name="Becker A."/>
            <person name="Gohl D.M."/>
            <person name="Silverstein K.A.T."/>
            <person name="Koren S."/>
            <person name="Bechman K.B."/>
            <person name="Herman A."/>
            <person name="Abrahante J.E."/>
            <person name="Garbe J."/>
        </authorList>
    </citation>
    <scope>NUCLEOTIDE SEQUENCE</scope>
    <source>
        <strain evidence="2">Duluth1</strain>
        <tissue evidence="2">Whole animal</tissue>
    </source>
</reference>
<dbReference type="Proteomes" id="UP000828390">
    <property type="component" value="Unassembled WGS sequence"/>
</dbReference>
<protein>
    <recommendedName>
        <fullName evidence="1">C-type lectin domain-containing protein</fullName>
    </recommendedName>
</protein>
<evidence type="ECO:0000259" key="1">
    <source>
        <dbReference type="PROSITE" id="PS50041"/>
    </source>
</evidence>
<dbReference type="Gene3D" id="3.10.100.10">
    <property type="entry name" value="Mannose-Binding Protein A, subunit A"/>
    <property type="match status" value="1"/>
</dbReference>
<proteinExistence type="predicted"/>
<dbReference type="AlphaFoldDB" id="A0A9D4IH69"/>
<dbReference type="InterPro" id="IPR016186">
    <property type="entry name" value="C-type_lectin-like/link_sf"/>
</dbReference>
<dbReference type="Pfam" id="PF00059">
    <property type="entry name" value="Lectin_C"/>
    <property type="match status" value="1"/>
</dbReference>
<sequence length="197" mass="22380">MFTLMLMVLMMKKLLLLLLMMMHMIMIHVLIVQRSLSTMKPSNIGLLILALLSAILSSLKAVDCPDNWIPFHGHCYTFSINQTSWFHATQICHDLGAQLVIIETGVEDVFLKTTIQHLHAHDDLNTVGYWTGANDLEVEGHWVWGYPSENAVRYTDWHAGEPNNQWYVGRAVNKHDDHCNQLSNQSPITCGNVNGKK</sequence>